<evidence type="ECO:0000256" key="15">
    <source>
        <dbReference type="ARBA" id="ARBA00052761"/>
    </source>
</evidence>
<evidence type="ECO:0000256" key="16">
    <source>
        <dbReference type="SAM" id="MobiDB-lite"/>
    </source>
</evidence>
<dbReference type="EC" id="2.3.1.61" evidence="6"/>
<gene>
    <name evidence="18" type="ORF">Nepgr_032101</name>
</gene>
<dbReference type="GO" id="GO:0006099">
    <property type="term" value="P:tricarboxylic acid cycle"/>
    <property type="evidence" value="ECO:0007669"/>
    <property type="project" value="UniProtKB-KW"/>
</dbReference>
<evidence type="ECO:0000256" key="9">
    <source>
        <dbReference type="ARBA" id="ARBA00022823"/>
    </source>
</evidence>
<dbReference type="NCBIfam" id="TIGR01347">
    <property type="entry name" value="sucB"/>
    <property type="match status" value="1"/>
</dbReference>
<dbReference type="Proteomes" id="UP001279734">
    <property type="component" value="Unassembled WGS sequence"/>
</dbReference>
<keyword evidence="9" id="KW-0450">Lipoyl</keyword>
<keyword evidence="19" id="KW-1185">Reference proteome</keyword>
<comment type="caution">
    <text evidence="18">The sequence shown here is derived from an EMBL/GenBank/DDBJ whole genome shotgun (WGS) entry which is preliminary data.</text>
</comment>
<dbReference type="InterPro" id="IPR023213">
    <property type="entry name" value="CAT-like_dom_sf"/>
</dbReference>
<comment type="catalytic activity">
    <reaction evidence="15">
        <text>N(6)-[(R)-dihydrolipoyl]-L-lysyl-[protein] + succinyl-CoA = N(6)-[(R)-S(8)-succinyldihydrolipoyl]-L-lysyl-[protein] + CoA</text>
        <dbReference type="Rhea" id="RHEA:15213"/>
        <dbReference type="Rhea" id="RHEA-COMP:10475"/>
        <dbReference type="Rhea" id="RHEA-COMP:20092"/>
        <dbReference type="ChEBI" id="CHEBI:57287"/>
        <dbReference type="ChEBI" id="CHEBI:57292"/>
        <dbReference type="ChEBI" id="CHEBI:83100"/>
        <dbReference type="ChEBI" id="CHEBI:83120"/>
        <dbReference type="EC" id="2.3.1.61"/>
    </reaction>
</comment>
<comment type="cofactor">
    <cofactor evidence="1">
        <name>(R)-lipoate</name>
        <dbReference type="ChEBI" id="CHEBI:83088"/>
    </cofactor>
</comment>
<dbReference type="InterPro" id="IPR050537">
    <property type="entry name" value="2-oxoacid_dehydrogenase"/>
</dbReference>
<dbReference type="InterPro" id="IPR006255">
    <property type="entry name" value="SucB"/>
</dbReference>
<dbReference type="SUPFAM" id="SSF52777">
    <property type="entry name" value="CoA-dependent acyltransferases"/>
    <property type="match status" value="1"/>
</dbReference>
<dbReference type="AlphaFoldDB" id="A0AAD3TI04"/>
<dbReference type="InterPro" id="IPR000089">
    <property type="entry name" value="Biotin_lipoyl"/>
</dbReference>
<evidence type="ECO:0000256" key="8">
    <source>
        <dbReference type="ARBA" id="ARBA00022679"/>
    </source>
</evidence>
<dbReference type="PANTHER" id="PTHR43416">
    <property type="entry name" value="DIHYDROLIPOYLLYSINE-RESIDUE SUCCINYLTRANSFERASE COMPONENT OF 2-OXOGLUTARATE DEHYDROGENASE COMPLEX, MITOCHONDRIAL-RELATED"/>
    <property type="match status" value="1"/>
</dbReference>
<feature type="compositionally biased region" description="Pro residues" evidence="16">
    <location>
        <begin position="225"/>
        <end position="238"/>
    </location>
</feature>
<dbReference type="InterPro" id="IPR003016">
    <property type="entry name" value="2-oxoA_DH_lipoyl-BS"/>
</dbReference>
<evidence type="ECO:0000256" key="6">
    <source>
        <dbReference type="ARBA" id="ARBA00012945"/>
    </source>
</evidence>
<comment type="pathway">
    <text evidence="3">Amino-acid degradation; L-lysine degradation via saccharopine pathway; glutaryl-CoA from L-lysine: step 6/6.</text>
</comment>
<evidence type="ECO:0000256" key="13">
    <source>
        <dbReference type="ARBA" id="ARBA00032406"/>
    </source>
</evidence>
<keyword evidence="11" id="KW-0496">Mitochondrion</keyword>
<evidence type="ECO:0000256" key="1">
    <source>
        <dbReference type="ARBA" id="ARBA00001938"/>
    </source>
</evidence>
<keyword evidence="10" id="KW-0809">Transit peptide</keyword>
<evidence type="ECO:0000259" key="17">
    <source>
        <dbReference type="PROSITE" id="PS50968"/>
    </source>
</evidence>
<feature type="region of interest" description="Disordered" evidence="16">
    <location>
        <begin position="170"/>
        <end position="250"/>
    </location>
</feature>
<evidence type="ECO:0000256" key="11">
    <source>
        <dbReference type="ARBA" id="ARBA00023128"/>
    </source>
</evidence>
<keyword evidence="12" id="KW-0012">Acyltransferase</keyword>
<dbReference type="CDD" id="cd06849">
    <property type="entry name" value="lipoyl_domain"/>
    <property type="match status" value="1"/>
</dbReference>
<dbReference type="EMBL" id="BSYO01000038">
    <property type="protein sequence ID" value="GMH30258.1"/>
    <property type="molecule type" value="Genomic_DNA"/>
</dbReference>
<sequence>MLGIIRRKAVREASSAVVLRRTQQSVRSVPRDYTTSAKETSLGGGSWLARNFSHHGHVCYSASLKSTRVAVSSLQIDSPIHMRNRSYSSDSGDIVEAVVPFMGESITDGTLATFLKQPGDHVGVDEPIAQIETDKVTIDVVSPEAGVIQKFIAKEGDTVEPGHKIAVISKSESVTHVGPSEPATSKTAPAKEKADEPKTKEKAPPKEKPKSEAHPPAEKAKTTSAPPPKPGPTEPQLPPKERERRVPMTRLRKRVAARLKDSQNTFAMLTTFNEVDMTNLMKLRSDYKDTFLEKHGVKLGFMSGFVKAAVSALQSQPVVNAVIDGEDIIYRDYIDISIAVGTSKGLVVPVVRGADKMNFAEIEKEINTLAKKATDGTISIDEMAGGTFTISNGGVYGSLLSTPIINPPQSAILGMHSITTRPMVVGGQITPRPMMYIALTYDHRLIDGREAVFFLRRIKDVVEDPRRLLLDV</sequence>
<keyword evidence="7" id="KW-0816">Tricarboxylic acid cycle</keyword>
<evidence type="ECO:0000256" key="7">
    <source>
        <dbReference type="ARBA" id="ARBA00022532"/>
    </source>
</evidence>
<comment type="function">
    <text evidence="14">The 2-oxoglutarate dehydrogenase complex catalyzes the overall conversion of 2-oxoglutarate to succinyl-CoA and CO(2). It contains multiple copies of three enzymatic components: 2-oxoglutarate dehydrogenase (E1), dihydrolipoamide succinyltransferase (E2) and lipoamide dehydrogenase (E3).</text>
</comment>
<dbReference type="GO" id="GO:0004149">
    <property type="term" value="F:dihydrolipoyllysine-residue succinyltransferase activity"/>
    <property type="evidence" value="ECO:0007669"/>
    <property type="project" value="UniProtKB-EC"/>
</dbReference>
<dbReference type="PROSITE" id="PS50968">
    <property type="entry name" value="BIOTINYL_LIPOYL"/>
    <property type="match status" value="1"/>
</dbReference>
<comment type="subunit">
    <text evidence="5">Forms a 24-polypeptide structural core with octahedral symmetry.</text>
</comment>
<evidence type="ECO:0000313" key="19">
    <source>
        <dbReference type="Proteomes" id="UP001279734"/>
    </source>
</evidence>
<dbReference type="PROSITE" id="PS00189">
    <property type="entry name" value="LIPOYL"/>
    <property type="match status" value="1"/>
</dbReference>
<dbReference type="InterPro" id="IPR001078">
    <property type="entry name" value="2-oxoacid_DH_actylTfrase"/>
</dbReference>
<reference evidence="18" key="1">
    <citation type="submission" date="2023-05" db="EMBL/GenBank/DDBJ databases">
        <title>Nepenthes gracilis genome sequencing.</title>
        <authorList>
            <person name="Fukushima K."/>
        </authorList>
    </citation>
    <scope>NUCLEOTIDE SEQUENCE</scope>
    <source>
        <strain evidence="18">SING2019-196</strain>
    </source>
</reference>
<organism evidence="18 19">
    <name type="scientific">Nepenthes gracilis</name>
    <name type="common">Slender pitcher plant</name>
    <dbReference type="NCBI Taxonomy" id="150966"/>
    <lineage>
        <taxon>Eukaryota</taxon>
        <taxon>Viridiplantae</taxon>
        <taxon>Streptophyta</taxon>
        <taxon>Embryophyta</taxon>
        <taxon>Tracheophyta</taxon>
        <taxon>Spermatophyta</taxon>
        <taxon>Magnoliopsida</taxon>
        <taxon>eudicotyledons</taxon>
        <taxon>Gunneridae</taxon>
        <taxon>Pentapetalae</taxon>
        <taxon>Caryophyllales</taxon>
        <taxon>Nepenthaceae</taxon>
        <taxon>Nepenthes</taxon>
    </lineage>
</organism>
<dbReference type="Pfam" id="PF00198">
    <property type="entry name" value="2-oxoacid_dh"/>
    <property type="match status" value="1"/>
</dbReference>
<proteinExistence type="inferred from homology"/>
<dbReference type="PANTHER" id="PTHR43416:SF5">
    <property type="entry name" value="DIHYDROLIPOYLLYSINE-RESIDUE SUCCINYLTRANSFERASE COMPONENT OF 2-OXOGLUTARATE DEHYDROGENASE COMPLEX, MITOCHONDRIAL"/>
    <property type="match status" value="1"/>
</dbReference>
<comment type="similarity">
    <text evidence="4">Belongs to the 2-oxoacid dehydrogenase family.</text>
</comment>
<protein>
    <recommendedName>
        <fullName evidence="6">dihydrolipoyllysine-residue succinyltransferase</fullName>
        <ecNumber evidence="6">2.3.1.61</ecNumber>
    </recommendedName>
    <alternativeName>
        <fullName evidence="13">2-oxoglutarate dehydrogenase complex component E2</fullName>
    </alternativeName>
</protein>
<evidence type="ECO:0000256" key="10">
    <source>
        <dbReference type="ARBA" id="ARBA00022946"/>
    </source>
</evidence>
<feature type="domain" description="Lipoyl-binding" evidence="17">
    <location>
        <begin position="94"/>
        <end position="169"/>
    </location>
</feature>
<evidence type="ECO:0000256" key="4">
    <source>
        <dbReference type="ARBA" id="ARBA00007317"/>
    </source>
</evidence>
<feature type="compositionally biased region" description="Basic and acidic residues" evidence="16">
    <location>
        <begin position="189"/>
        <end position="221"/>
    </location>
</feature>
<evidence type="ECO:0000256" key="14">
    <source>
        <dbReference type="ARBA" id="ARBA00037426"/>
    </source>
</evidence>
<evidence type="ECO:0000256" key="3">
    <source>
        <dbReference type="ARBA" id="ARBA00005145"/>
    </source>
</evidence>
<comment type="subcellular location">
    <subcellularLocation>
        <location evidence="2">Mitochondrion</location>
    </subcellularLocation>
</comment>
<evidence type="ECO:0000256" key="2">
    <source>
        <dbReference type="ARBA" id="ARBA00004173"/>
    </source>
</evidence>
<keyword evidence="8" id="KW-0808">Transferase</keyword>
<dbReference type="Gene3D" id="3.30.559.10">
    <property type="entry name" value="Chloramphenicol acetyltransferase-like domain"/>
    <property type="match status" value="1"/>
</dbReference>
<evidence type="ECO:0000313" key="18">
    <source>
        <dbReference type="EMBL" id="GMH30258.1"/>
    </source>
</evidence>
<dbReference type="FunFam" id="3.30.559.10:FF:000006">
    <property type="entry name" value="Dihydrolipoyllysine-residue succinyltransferase component of 2-oxoglutarate dehydrogenase complex, mitochondrial"/>
    <property type="match status" value="1"/>
</dbReference>
<accession>A0AAD3TI04</accession>
<evidence type="ECO:0000256" key="5">
    <source>
        <dbReference type="ARBA" id="ARBA00011484"/>
    </source>
</evidence>
<name>A0AAD3TI04_NEPGR</name>
<dbReference type="GO" id="GO:0005739">
    <property type="term" value="C:mitochondrion"/>
    <property type="evidence" value="ECO:0007669"/>
    <property type="project" value="UniProtKB-SubCell"/>
</dbReference>
<dbReference type="Pfam" id="PF00364">
    <property type="entry name" value="Biotin_lipoyl"/>
    <property type="match status" value="1"/>
</dbReference>
<dbReference type="SUPFAM" id="SSF51230">
    <property type="entry name" value="Single hybrid motif"/>
    <property type="match status" value="1"/>
</dbReference>
<evidence type="ECO:0000256" key="12">
    <source>
        <dbReference type="ARBA" id="ARBA00023315"/>
    </source>
</evidence>
<dbReference type="Gene3D" id="2.40.50.100">
    <property type="match status" value="1"/>
</dbReference>
<dbReference type="GO" id="GO:0045252">
    <property type="term" value="C:oxoglutarate dehydrogenase complex"/>
    <property type="evidence" value="ECO:0007669"/>
    <property type="project" value="InterPro"/>
</dbReference>
<dbReference type="InterPro" id="IPR011053">
    <property type="entry name" value="Single_hybrid_motif"/>
</dbReference>